<dbReference type="InterPro" id="IPR014529">
    <property type="entry name" value="UCP026631"/>
</dbReference>
<dbReference type="PIRSF" id="PIRSF026631">
    <property type="entry name" value="UCP026631"/>
    <property type="match status" value="1"/>
</dbReference>
<evidence type="ECO:0000313" key="4">
    <source>
        <dbReference type="Proteomes" id="UP001589738"/>
    </source>
</evidence>
<comment type="caution">
    <text evidence="3">The sequence shown here is derived from an EMBL/GenBank/DDBJ whole genome shotgun (WGS) entry which is preliminary data.</text>
</comment>
<feature type="transmembrane region" description="Helical" evidence="1">
    <location>
        <begin position="358"/>
        <end position="376"/>
    </location>
</feature>
<dbReference type="PANTHER" id="PTHR34473:SF2">
    <property type="entry name" value="UPF0699 TRANSMEMBRANE PROTEIN YDBT"/>
    <property type="match status" value="1"/>
</dbReference>
<name>A0ABV6KLA0_9BACI</name>
<dbReference type="RefSeq" id="WP_160549392.1">
    <property type="nucleotide sequence ID" value="NZ_JBHLUU010000010.1"/>
</dbReference>
<feature type="transmembrane region" description="Helical" evidence="1">
    <location>
        <begin position="225"/>
        <end position="250"/>
    </location>
</feature>
<sequence>MSNSKRLHPIAAVTNFFKQLKELIVPFVAFFVFGTKASEGDLWFFMGSIVVVILVLGIGVLNWLRFSYRLEEGELRMEYGLLVRKKRYIPFDRIQSLDFSEGILHRPFGLVKVKVETAGPSGASDAEAVLTAITKEEANRIQEIIAQAKSKLVEDTLDIEVERIEERAEEKVIYQISSKELLLLATTSGGVGVVLSAMVAFLSQLDDLIPYESAYREVERVVSNGIVIVSVLVFIGFLLAWVVALVGTMVKFAQFTVKKTEREIIISRGLLEKRQITIPLNRIQAVRISENILRQPFGLCSVYLISAGGSVRNTEGSKVLLLPAVKKAQVAHILQEHLPILATKQPFNKPPKRSLPRYLFRGALMVVPLVITAIAIFKLWGLLSIMLFLFSSAWSYVIYKDAGWSIEGQQLNIQYRGFIKHTLFMKKNNVQSVSYKESFFQRRKNLATMTSLIKSGMGAIGGTIVDIEKEEAREIYHWYSHSQKAPF</sequence>
<reference evidence="3 4" key="1">
    <citation type="submission" date="2024-09" db="EMBL/GenBank/DDBJ databases">
        <authorList>
            <person name="Sun Q."/>
            <person name="Mori K."/>
        </authorList>
    </citation>
    <scope>NUCLEOTIDE SEQUENCE [LARGE SCALE GENOMIC DNA]</scope>
    <source>
        <strain evidence="3 4">CGMCC 1.9126</strain>
    </source>
</reference>
<evidence type="ECO:0000256" key="1">
    <source>
        <dbReference type="SAM" id="Phobius"/>
    </source>
</evidence>
<dbReference type="Pfam" id="PF03703">
    <property type="entry name" value="bPH_2"/>
    <property type="match status" value="3"/>
</dbReference>
<evidence type="ECO:0000313" key="3">
    <source>
        <dbReference type="EMBL" id="MFC0474090.1"/>
    </source>
</evidence>
<dbReference type="Proteomes" id="UP001589738">
    <property type="component" value="Unassembled WGS sequence"/>
</dbReference>
<feature type="transmembrane region" description="Helical" evidence="1">
    <location>
        <begin position="181"/>
        <end position="205"/>
    </location>
</feature>
<protein>
    <submittedName>
        <fullName evidence="3">PH domain-containing protein</fullName>
    </submittedName>
</protein>
<gene>
    <name evidence="3" type="ORF">ACFFHF_02050</name>
</gene>
<keyword evidence="1" id="KW-0472">Membrane</keyword>
<evidence type="ECO:0000259" key="2">
    <source>
        <dbReference type="Pfam" id="PF03703"/>
    </source>
</evidence>
<feature type="domain" description="YdbS-like PH" evidence="2">
    <location>
        <begin position="254"/>
        <end position="334"/>
    </location>
</feature>
<accession>A0ABV6KLA0</accession>
<dbReference type="PANTHER" id="PTHR34473">
    <property type="entry name" value="UPF0699 TRANSMEMBRANE PROTEIN YDBS"/>
    <property type="match status" value="1"/>
</dbReference>
<proteinExistence type="predicted"/>
<organism evidence="3 4">
    <name type="scientific">Robertmurraya beringensis</name>
    <dbReference type="NCBI Taxonomy" id="641660"/>
    <lineage>
        <taxon>Bacteria</taxon>
        <taxon>Bacillati</taxon>
        <taxon>Bacillota</taxon>
        <taxon>Bacilli</taxon>
        <taxon>Bacillales</taxon>
        <taxon>Bacillaceae</taxon>
        <taxon>Robertmurraya</taxon>
    </lineage>
</organism>
<keyword evidence="1" id="KW-0812">Transmembrane</keyword>
<dbReference type="InterPro" id="IPR005182">
    <property type="entry name" value="YdbS-like_PH"/>
</dbReference>
<feature type="domain" description="YdbS-like PH" evidence="2">
    <location>
        <begin position="63"/>
        <end position="145"/>
    </location>
</feature>
<feature type="domain" description="YdbS-like PH" evidence="2">
    <location>
        <begin position="399"/>
        <end position="479"/>
    </location>
</feature>
<dbReference type="EMBL" id="JBHLUU010000010">
    <property type="protein sequence ID" value="MFC0474090.1"/>
    <property type="molecule type" value="Genomic_DNA"/>
</dbReference>
<keyword evidence="1" id="KW-1133">Transmembrane helix</keyword>
<keyword evidence="4" id="KW-1185">Reference proteome</keyword>
<feature type="transmembrane region" description="Helical" evidence="1">
    <location>
        <begin position="43"/>
        <end position="64"/>
    </location>
</feature>